<dbReference type="PANTHER" id="PTHR48109:SF4">
    <property type="entry name" value="DIHYDROOROTATE DEHYDROGENASE (QUINONE), MITOCHONDRIAL"/>
    <property type="match status" value="1"/>
</dbReference>
<dbReference type="GO" id="GO:0005737">
    <property type="term" value="C:cytoplasm"/>
    <property type="evidence" value="ECO:0007669"/>
    <property type="project" value="InterPro"/>
</dbReference>
<dbReference type="SUPFAM" id="SSF51395">
    <property type="entry name" value="FMN-linked oxidoreductases"/>
    <property type="match status" value="1"/>
</dbReference>
<dbReference type="UniPathway" id="UPA00070"/>
<dbReference type="GO" id="GO:0006207">
    <property type="term" value="P:'de novo' pyrimidine nucleobase biosynthetic process"/>
    <property type="evidence" value="ECO:0007669"/>
    <property type="project" value="InterPro"/>
</dbReference>
<evidence type="ECO:0000256" key="6">
    <source>
        <dbReference type="ARBA" id="ARBA00022975"/>
    </source>
</evidence>
<dbReference type="InterPro" id="IPR013785">
    <property type="entry name" value="Aldolase_TIM"/>
</dbReference>
<evidence type="ECO:0000256" key="9">
    <source>
        <dbReference type="ARBA" id="ARBA00031623"/>
    </source>
</evidence>
<dbReference type="GO" id="GO:0044205">
    <property type="term" value="P:'de novo' UMP biosynthetic process"/>
    <property type="evidence" value="ECO:0007669"/>
    <property type="project" value="UniProtKB-UniPathway"/>
</dbReference>
<comment type="caution">
    <text evidence="11">The sequence shown here is derived from an EMBL/GenBank/DDBJ whole genome shotgun (WGS) entry which is preliminary data.</text>
</comment>
<sequence length="353" mass="39163">MVYKHILKPILFGFDPEAVHDFFISLGQLAGKYGVTRMIIATLYQYRGRDISKTVDGITYRTPFLLSAGFDYNGQLSRILPCIGLGGEEIGSVTARPCQGNPKPRLTRLPQSQSILVNKGLRNEGVDAIIERLKMHAFLGEARKRFVIGISIARTNDEQSVPIQVGIEDFLYSFKRLNEENIGDYYTINISCPNSFGGEAFTTPELLARLLSTLKTVPCSKPVYVKMPINIPWQRFYSLLKVIDAQGLHGIVIGNLNKDYASLDVRAEAPAMYKGGLSGKPCLHPSTDLIYKTRELYGKRFTIIGVGGVMSPKTMKEKFDAGADLVQVITGLIFEGPSLIKKLANVYSKQCVR</sequence>
<protein>
    <recommendedName>
        <fullName evidence="9">Dihydroorotate oxidase</fullName>
    </recommendedName>
</protein>
<dbReference type="PIRSF" id="PIRSF000164">
    <property type="entry name" value="DHO_oxidase"/>
    <property type="match status" value="1"/>
</dbReference>
<keyword evidence="8" id="KW-0472">Membrane</keyword>
<dbReference type="InterPro" id="IPR050074">
    <property type="entry name" value="DHO_dehydrogenase"/>
</dbReference>
<feature type="domain" description="Dihydroorotate dehydrogenase catalytic" evidence="10">
    <location>
        <begin position="53"/>
        <end position="344"/>
    </location>
</feature>
<dbReference type="STRING" id="1802315.A3F51_01745"/>
<evidence type="ECO:0000256" key="8">
    <source>
        <dbReference type="ARBA" id="ARBA00023136"/>
    </source>
</evidence>
<evidence type="ECO:0000256" key="4">
    <source>
        <dbReference type="ARBA" id="ARBA00022630"/>
    </source>
</evidence>
<keyword evidence="5" id="KW-0288">FMN</keyword>
<organism evidence="11 12">
    <name type="scientific">Candidatus Taylorbacteria bacterium RIFCSPHIGHO2_12_FULL_45_16</name>
    <dbReference type="NCBI Taxonomy" id="1802315"/>
    <lineage>
        <taxon>Bacteria</taxon>
        <taxon>Candidatus Tayloriibacteriota</taxon>
    </lineage>
</organism>
<evidence type="ECO:0000256" key="1">
    <source>
        <dbReference type="ARBA" id="ARBA00001917"/>
    </source>
</evidence>
<gene>
    <name evidence="11" type="ORF">A3F51_01745</name>
</gene>
<dbReference type="CDD" id="cd04738">
    <property type="entry name" value="DHOD_2_like"/>
    <property type="match status" value="1"/>
</dbReference>
<keyword evidence="4" id="KW-0285">Flavoprotein</keyword>
<evidence type="ECO:0000256" key="2">
    <source>
        <dbReference type="ARBA" id="ARBA00003125"/>
    </source>
</evidence>
<dbReference type="InterPro" id="IPR005720">
    <property type="entry name" value="Dihydroorotate_DH_cat"/>
</dbReference>
<comment type="cofactor">
    <cofactor evidence="1">
        <name>FMN</name>
        <dbReference type="ChEBI" id="CHEBI:58210"/>
    </cofactor>
</comment>
<comment type="function">
    <text evidence="2">Catalyzes the conversion of dihydroorotate to orotate with quinone as electron acceptor.</text>
</comment>
<evidence type="ECO:0000313" key="12">
    <source>
        <dbReference type="Proteomes" id="UP000178089"/>
    </source>
</evidence>
<reference evidence="11 12" key="1">
    <citation type="journal article" date="2016" name="Nat. Commun.">
        <title>Thousands of microbial genomes shed light on interconnected biogeochemical processes in an aquifer system.</title>
        <authorList>
            <person name="Anantharaman K."/>
            <person name="Brown C.T."/>
            <person name="Hug L.A."/>
            <person name="Sharon I."/>
            <person name="Castelle C.J."/>
            <person name="Probst A.J."/>
            <person name="Thomas B.C."/>
            <person name="Singh A."/>
            <person name="Wilkins M.J."/>
            <person name="Karaoz U."/>
            <person name="Brodie E.L."/>
            <person name="Williams K.H."/>
            <person name="Hubbard S.S."/>
            <person name="Banfield J.F."/>
        </authorList>
    </citation>
    <scope>NUCLEOTIDE SEQUENCE [LARGE SCALE GENOMIC DNA]</scope>
</reference>
<dbReference type="PANTHER" id="PTHR48109">
    <property type="entry name" value="DIHYDROOROTATE DEHYDROGENASE (QUINONE), MITOCHONDRIAL-RELATED"/>
    <property type="match status" value="1"/>
</dbReference>
<evidence type="ECO:0000256" key="3">
    <source>
        <dbReference type="ARBA" id="ARBA00004725"/>
    </source>
</evidence>
<evidence type="ECO:0000313" key="11">
    <source>
        <dbReference type="EMBL" id="OHA28970.1"/>
    </source>
</evidence>
<dbReference type="InterPro" id="IPR005719">
    <property type="entry name" value="Dihydroorotate_DH_2"/>
</dbReference>
<evidence type="ECO:0000256" key="5">
    <source>
        <dbReference type="ARBA" id="ARBA00022643"/>
    </source>
</evidence>
<comment type="pathway">
    <text evidence="3">Pyrimidine metabolism; UMP biosynthesis via de novo pathway.</text>
</comment>
<keyword evidence="6" id="KW-0665">Pyrimidine biosynthesis</keyword>
<dbReference type="Gene3D" id="3.20.20.70">
    <property type="entry name" value="Aldolase class I"/>
    <property type="match status" value="1"/>
</dbReference>
<dbReference type="Proteomes" id="UP000178089">
    <property type="component" value="Unassembled WGS sequence"/>
</dbReference>
<dbReference type="Pfam" id="PF01180">
    <property type="entry name" value="DHO_dh"/>
    <property type="match status" value="1"/>
</dbReference>
<dbReference type="EMBL" id="MHRT01000006">
    <property type="protein sequence ID" value="OHA28970.1"/>
    <property type="molecule type" value="Genomic_DNA"/>
</dbReference>
<dbReference type="GO" id="GO:0004152">
    <property type="term" value="F:dihydroorotate dehydrogenase activity"/>
    <property type="evidence" value="ECO:0007669"/>
    <property type="project" value="InterPro"/>
</dbReference>
<name>A0A1G2MYL2_9BACT</name>
<keyword evidence="7" id="KW-0560">Oxidoreductase</keyword>
<dbReference type="AlphaFoldDB" id="A0A1G2MYL2"/>
<accession>A0A1G2MYL2</accession>
<dbReference type="GO" id="GO:0005886">
    <property type="term" value="C:plasma membrane"/>
    <property type="evidence" value="ECO:0007669"/>
    <property type="project" value="TreeGrafter"/>
</dbReference>
<evidence type="ECO:0000259" key="10">
    <source>
        <dbReference type="Pfam" id="PF01180"/>
    </source>
</evidence>
<evidence type="ECO:0000256" key="7">
    <source>
        <dbReference type="ARBA" id="ARBA00023002"/>
    </source>
</evidence>
<proteinExistence type="predicted"/>
<dbReference type="InterPro" id="IPR012135">
    <property type="entry name" value="Dihydroorotate_DH_1_2"/>
</dbReference>